<reference evidence="1 2" key="1">
    <citation type="journal article" date="2018" name="Syst. Appl. Microbiol.">
        <title>Agrobacterium rosae sp. nov., isolated from galls on different agricultural crops.</title>
        <authorList>
            <person name="Kuzmanovic N."/>
            <person name="Pulawska J."/>
            <person name="Smalla K."/>
            <person name="Nesme X."/>
        </authorList>
    </citation>
    <scope>NUCLEOTIDE SEQUENCE [LARGE SCALE GENOMIC DNA]</scope>
    <source>
        <strain evidence="1 2">NCPPB 1650</strain>
    </source>
</reference>
<proteinExistence type="predicted"/>
<evidence type="ECO:0008006" key="3">
    <source>
        <dbReference type="Google" id="ProtNLM"/>
    </source>
</evidence>
<name>A0AAE5VRS2_9HYPH</name>
<dbReference type="EMBL" id="NXEJ01000001">
    <property type="protein sequence ID" value="POO54374.1"/>
    <property type="molecule type" value="Genomic_DNA"/>
</dbReference>
<dbReference type="Proteomes" id="UP000237447">
    <property type="component" value="Unassembled WGS sequence"/>
</dbReference>
<dbReference type="GeneID" id="86878229"/>
<gene>
    <name evidence="1" type="ORF">CPJ18_02430</name>
</gene>
<dbReference type="RefSeq" id="WP_103656843.1">
    <property type="nucleotide sequence ID" value="NZ_NXEJ01000001.1"/>
</dbReference>
<protein>
    <recommendedName>
        <fullName evidence="3">RAMA domain-containing protein</fullName>
    </recommendedName>
</protein>
<sequence>MTRKTIKIDLDVFKAITSARINLDEDENDVLRRLLNIKPNENVPAHIVTEISDPSNGSVVKDGLPWTDKGISVPHGSKLKFSQNGVEYFAYVDNGMIVVGNSREKHLTPAAQKAAGVLGKSFGDNGWRKWLAQFPNEEQWRHLGDMRATNRSKK</sequence>
<evidence type="ECO:0000313" key="1">
    <source>
        <dbReference type="EMBL" id="POO54374.1"/>
    </source>
</evidence>
<dbReference type="InterPro" id="IPR036835">
    <property type="entry name" value="SeqA_DNA-bd_C_sf"/>
</dbReference>
<comment type="caution">
    <text evidence="1">The sequence shown here is derived from an EMBL/GenBank/DDBJ whole genome shotgun (WGS) entry which is preliminary data.</text>
</comment>
<dbReference type="GO" id="GO:0003677">
    <property type="term" value="F:DNA binding"/>
    <property type="evidence" value="ECO:0007669"/>
    <property type="project" value="InterPro"/>
</dbReference>
<organism evidence="1 2">
    <name type="scientific">Agrobacterium rosae</name>
    <dbReference type="NCBI Taxonomy" id="1972867"/>
    <lineage>
        <taxon>Bacteria</taxon>
        <taxon>Pseudomonadati</taxon>
        <taxon>Pseudomonadota</taxon>
        <taxon>Alphaproteobacteria</taxon>
        <taxon>Hyphomicrobiales</taxon>
        <taxon>Rhizobiaceae</taxon>
        <taxon>Rhizobium/Agrobacterium group</taxon>
        <taxon>Agrobacterium</taxon>
    </lineage>
</organism>
<evidence type="ECO:0000313" key="2">
    <source>
        <dbReference type="Proteomes" id="UP000237447"/>
    </source>
</evidence>
<accession>A0AAE5VRS2</accession>
<dbReference type="AlphaFoldDB" id="A0AAE5VRS2"/>
<dbReference type="Gene3D" id="1.20.1380.10">
    <property type="entry name" value="Replication modulator SeqA, C-terminal DNA-binding domain"/>
    <property type="match status" value="1"/>
</dbReference>